<dbReference type="EMBL" id="QFPX01000004">
    <property type="protein sequence ID" value="PZQ56260.1"/>
    <property type="molecule type" value="Genomic_DNA"/>
</dbReference>
<dbReference type="InterPro" id="IPR046462">
    <property type="entry name" value="TerL_nuclease"/>
</dbReference>
<dbReference type="GO" id="GO:0004519">
    <property type="term" value="F:endonuclease activity"/>
    <property type="evidence" value="ECO:0007669"/>
    <property type="project" value="InterPro"/>
</dbReference>
<protein>
    <submittedName>
        <fullName evidence="4">Terminase large subunit</fullName>
    </submittedName>
</protein>
<evidence type="ECO:0000313" key="4">
    <source>
        <dbReference type="EMBL" id="PZQ56260.1"/>
    </source>
</evidence>
<accession>A0A2W5QXY1</accession>
<evidence type="ECO:0000313" key="5">
    <source>
        <dbReference type="Proteomes" id="UP000249082"/>
    </source>
</evidence>
<evidence type="ECO:0000259" key="2">
    <source>
        <dbReference type="Pfam" id="PF03354"/>
    </source>
</evidence>
<dbReference type="Pfam" id="PF03354">
    <property type="entry name" value="TerL_ATPase"/>
    <property type="match status" value="1"/>
</dbReference>
<feature type="domain" description="Terminase large subunit-like ATPase" evidence="2">
    <location>
        <begin position="84"/>
        <end position="251"/>
    </location>
</feature>
<dbReference type="Proteomes" id="UP000249082">
    <property type="component" value="Unassembled WGS sequence"/>
</dbReference>
<feature type="region of interest" description="Disordered" evidence="1">
    <location>
        <begin position="561"/>
        <end position="586"/>
    </location>
</feature>
<name>A0A2W5QXY1_9SPHN</name>
<dbReference type="InterPro" id="IPR046461">
    <property type="entry name" value="TerL_ATPase"/>
</dbReference>
<dbReference type="InterPro" id="IPR005021">
    <property type="entry name" value="Terminase_largesu-like"/>
</dbReference>
<organism evidence="4 5">
    <name type="scientific">Novosphingobium pentaromativorans</name>
    <dbReference type="NCBI Taxonomy" id="205844"/>
    <lineage>
        <taxon>Bacteria</taxon>
        <taxon>Pseudomonadati</taxon>
        <taxon>Pseudomonadota</taxon>
        <taxon>Alphaproteobacteria</taxon>
        <taxon>Sphingomonadales</taxon>
        <taxon>Sphingomonadaceae</taxon>
        <taxon>Novosphingobium</taxon>
    </lineage>
</organism>
<dbReference type="Pfam" id="PF20441">
    <property type="entry name" value="TerL_nuclease"/>
    <property type="match status" value="1"/>
</dbReference>
<dbReference type="PANTHER" id="PTHR41287">
    <property type="match status" value="1"/>
</dbReference>
<dbReference type="InterPro" id="IPR027417">
    <property type="entry name" value="P-loop_NTPase"/>
</dbReference>
<dbReference type="AlphaFoldDB" id="A0A2W5QXY1"/>
<evidence type="ECO:0000259" key="3">
    <source>
        <dbReference type="Pfam" id="PF20441"/>
    </source>
</evidence>
<evidence type="ECO:0000256" key="1">
    <source>
        <dbReference type="SAM" id="MobiDB-lite"/>
    </source>
</evidence>
<sequence length="586" mass="65278">MEQRDYAAIARQYAGDVIAGRIPACLSIRLQCARFIDDLKAEATDAFPYRFDEDKAARPCRFIERLPHSKGKWARKKETLRLEPWQVWVIACTFGWLHKATSLRRFRRLFVVVPRKNGKSALSAGIGLYMFCADGEFGAEVYSGATNEKQAWEVFGPARLMASRTPALVKRFGISVNAKNLTRVDDASKFETIIGDPGDGQSPSCSIHDEYHEHADDGQVDTMQTGMGARDQPLQVLITTAGDNLAGPCYASIQDERKKLAGIGHNGGPPLDDETFFVEYTIDQDDDWKSETALRKANPNYDVSVSGDFLKARQRDAIATPRKAGVFKTKHLNLWVSAKAAYYDVEAWRKCARPNIPADPREALKLEWLQGRRVILGLDLASKIDIAALEYLFLPLGEKATAEDPYIRIGRYFLPADTVADVAAYQGWDAQGLLDVTEGNIVDYDEIELAIEEASSCFQVEHVPYDPFQATQLSTRLQKKGVPVIEYRPVVLNFSEPMKELDALMRSQRIIHGGDAVMEWEISNVVGAPDKKDNVYPNKPEGQAHLKIDNPVALMSALGVAMGGKEPEEEPSSPWDDPNFSMNGEN</sequence>
<feature type="domain" description="Terminase large subunit-like endonuclease" evidence="3">
    <location>
        <begin position="272"/>
        <end position="562"/>
    </location>
</feature>
<comment type="caution">
    <text evidence="4">The sequence shown here is derived from an EMBL/GenBank/DDBJ whole genome shotgun (WGS) entry which is preliminary data.</text>
</comment>
<reference evidence="4 5" key="1">
    <citation type="submission" date="2017-08" db="EMBL/GenBank/DDBJ databases">
        <title>Infants hospitalized years apart are colonized by the same room-sourced microbial strains.</title>
        <authorList>
            <person name="Brooks B."/>
            <person name="Olm M.R."/>
            <person name="Firek B.A."/>
            <person name="Baker R."/>
            <person name="Thomas B.C."/>
            <person name="Morowitz M.J."/>
            <person name="Banfield J.F."/>
        </authorList>
    </citation>
    <scope>NUCLEOTIDE SEQUENCE [LARGE SCALE GENOMIC DNA]</scope>
    <source>
        <strain evidence="4">S2_005_002_R2_33</strain>
    </source>
</reference>
<gene>
    <name evidence="4" type="ORF">DI555_06505</name>
</gene>
<dbReference type="Gene3D" id="3.40.50.300">
    <property type="entry name" value="P-loop containing nucleotide triphosphate hydrolases"/>
    <property type="match status" value="1"/>
</dbReference>
<proteinExistence type="predicted"/>
<dbReference type="PANTHER" id="PTHR41287:SF1">
    <property type="entry name" value="PROTEIN YMFN"/>
    <property type="match status" value="1"/>
</dbReference>